<dbReference type="InterPro" id="IPR036866">
    <property type="entry name" value="RibonucZ/Hydroxyglut_hydro"/>
</dbReference>
<dbReference type="Proteomes" id="UP000183104">
    <property type="component" value="Unassembled WGS sequence"/>
</dbReference>
<evidence type="ECO:0000313" key="3">
    <source>
        <dbReference type="EMBL" id="SCX83001.1"/>
    </source>
</evidence>
<dbReference type="Gene3D" id="3.60.15.10">
    <property type="entry name" value="Ribonuclease Z/Hydroxyacylglutathione hydrolase-like"/>
    <property type="match status" value="1"/>
</dbReference>
<dbReference type="SMART" id="SM00849">
    <property type="entry name" value="Lactamase_B"/>
    <property type="match status" value="1"/>
</dbReference>
<keyword evidence="4" id="KW-1185">Reference proteome</keyword>
<dbReference type="AlphaFoldDB" id="A0A0P9CBC3"/>
<dbReference type="Pfam" id="PF00753">
    <property type="entry name" value="Lactamase_B"/>
    <property type="match status" value="1"/>
</dbReference>
<protein>
    <submittedName>
        <fullName evidence="3">Glyoxylase, beta-lactamase superfamily II</fullName>
    </submittedName>
</protein>
<evidence type="ECO:0000256" key="1">
    <source>
        <dbReference type="ARBA" id="ARBA00022723"/>
    </source>
</evidence>
<gene>
    <name evidence="3" type="ORF">SAMN05661077_0598</name>
</gene>
<evidence type="ECO:0000259" key="2">
    <source>
        <dbReference type="SMART" id="SM00849"/>
    </source>
</evidence>
<dbReference type="InterPro" id="IPR001279">
    <property type="entry name" value="Metallo-B-lactamas"/>
</dbReference>
<sequence>MIFRQLFEDISSTYTYLLGSQETGRAVLVDPVLPTWQRDLEVIRDLGLRLAYTLETHVHADHITSARMLQQEAGSRIAGPSLDGLPCTEVGVDEDHPLVVEDIRVEALHTPGHTDNHMAYVVGERALTGDALLIDGCGRTDFQNGDASTLYHSIHDKLFTLADDTLVHPGHDYHGRWVSTIGQEKGRNPRLGQGKSEAEFLEIMNNLNLAYPKFIDHAVPGNQGCGECPPDIPAHLREYCGDMEHSPQG</sequence>
<dbReference type="PANTHER" id="PTHR43084:SF1">
    <property type="entry name" value="PERSULFIDE DIOXYGENASE ETHE1, MITOCHONDRIAL"/>
    <property type="match status" value="1"/>
</dbReference>
<feature type="domain" description="Metallo-beta-lactamase" evidence="2">
    <location>
        <begin position="12"/>
        <end position="171"/>
    </location>
</feature>
<proteinExistence type="predicted"/>
<dbReference type="SUPFAM" id="SSF56281">
    <property type="entry name" value="Metallo-hydrolase/oxidoreductase"/>
    <property type="match status" value="1"/>
</dbReference>
<dbReference type="GO" id="GO:0006749">
    <property type="term" value="P:glutathione metabolic process"/>
    <property type="evidence" value="ECO:0007669"/>
    <property type="project" value="InterPro"/>
</dbReference>
<reference evidence="4" key="1">
    <citation type="submission" date="2016-10" db="EMBL/GenBank/DDBJ databases">
        <authorList>
            <person name="Varghese N."/>
        </authorList>
    </citation>
    <scope>NUCLEOTIDE SEQUENCE [LARGE SCALE GENOMIC DNA]</scope>
    <source>
        <strain evidence="4">HL 19</strain>
    </source>
</reference>
<dbReference type="InterPro" id="IPR051682">
    <property type="entry name" value="Mito_Persulfide_Diox"/>
</dbReference>
<dbReference type="EMBL" id="FMUN01000001">
    <property type="protein sequence ID" value="SCX83001.1"/>
    <property type="molecule type" value="Genomic_DNA"/>
</dbReference>
<dbReference type="PANTHER" id="PTHR43084">
    <property type="entry name" value="PERSULFIDE DIOXYGENASE ETHE1"/>
    <property type="match status" value="1"/>
</dbReference>
<name>A0A0P9CBC3_9GAMM</name>
<dbReference type="PATRIC" id="fig|381306.5.peg.454"/>
<dbReference type="RefSeq" id="WP_054966275.1">
    <property type="nucleotide sequence ID" value="NZ_FMUN01000001.1"/>
</dbReference>
<dbReference type="GO" id="GO:0046872">
    <property type="term" value="F:metal ion binding"/>
    <property type="evidence" value="ECO:0007669"/>
    <property type="project" value="UniProtKB-KW"/>
</dbReference>
<dbReference type="GO" id="GO:0070813">
    <property type="term" value="P:hydrogen sulfide metabolic process"/>
    <property type="evidence" value="ECO:0007669"/>
    <property type="project" value="TreeGrafter"/>
</dbReference>
<dbReference type="CDD" id="cd07724">
    <property type="entry name" value="POD-like_MBL-fold"/>
    <property type="match status" value="1"/>
</dbReference>
<organism evidence="3 4">
    <name type="scientific">Thiohalorhabdus denitrificans</name>
    <dbReference type="NCBI Taxonomy" id="381306"/>
    <lineage>
        <taxon>Bacteria</taxon>
        <taxon>Pseudomonadati</taxon>
        <taxon>Pseudomonadota</taxon>
        <taxon>Gammaproteobacteria</taxon>
        <taxon>Thiohalorhabdales</taxon>
        <taxon>Thiohalorhabdaceae</taxon>
        <taxon>Thiohalorhabdus</taxon>
    </lineage>
</organism>
<dbReference type="GO" id="GO:0050313">
    <property type="term" value="F:sulfur dioxygenase activity"/>
    <property type="evidence" value="ECO:0007669"/>
    <property type="project" value="InterPro"/>
</dbReference>
<evidence type="ECO:0000313" key="4">
    <source>
        <dbReference type="Proteomes" id="UP000183104"/>
    </source>
</evidence>
<dbReference type="STRING" id="381306.AN478_09025"/>
<keyword evidence="1" id="KW-0479">Metal-binding</keyword>
<accession>A0A0P9CBC3</accession>
<dbReference type="OrthoDB" id="9784009at2"/>
<dbReference type="InterPro" id="IPR044528">
    <property type="entry name" value="POD-like_MBL-fold"/>
</dbReference>